<protein>
    <submittedName>
        <fullName evidence="1">Uncharacterized protein</fullName>
    </submittedName>
</protein>
<dbReference type="Gene3D" id="3.60.20.10">
    <property type="entry name" value="Glutamine Phosphoribosylpyrophosphate, subunit 1, domain 1"/>
    <property type="match status" value="1"/>
</dbReference>
<reference evidence="1 2" key="1">
    <citation type="journal article" date="2018" name="ACS Chem. Biol.">
        <title>Ketoreductase domain dysfunction expands chemodiversity: malyngamide biosynthesis in the cyanobacterium Okeania hirsuta.</title>
        <authorList>
            <person name="Moss N.A."/>
            <person name="Leao T."/>
            <person name="Rankin M."/>
            <person name="McCullough T.M."/>
            <person name="Qu P."/>
            <person name="Korobeynikov A."/>
            <person name="Smith J.L."/>
            <person name="Gerwick L."/>
            <person name="Gerwick W.H."/>
        </authorList>
    </citation>
    <scope>NUCLEOTIDE SEQUENCE [LARGE SCALE GENOMIC DNA]</scope>
    <source>
        <strain evidence="1 2">PAB10Feb10-1</strain>
    </source>
</reference>
<comment type="caution">
    <text evidence="1">The sequence shown here is derived from an EMBL/GenBank/DDBJ whole genome shotgun (WGS) entry which is preliminary data.</text>
</comment>
<evidence type="ECO:0000313" key="2">
    <source>
        <dbReference type="Proteomes" id="UP000269154"/>
    </source>
</evidence>
<sequence>MIEAIKKTIKVILDVQTQHNCTGLSTLKLFLADSNDVLVANVGIGYNRELNVEGNWEDLKEYPRGTKEFSLSRLKGPVWSLKGKKFGNYEGYQMEPSSNGNEDISSVIISSEPLTEEIGNWSMIPFQNLCFFNHNGGKPKVEIKPFDID</sequence>
<dbReference type="InterPro" id="IPR029055">
    <property type="entry name" value="Ntn_hydrolases_N"/>
</dbReference>
<evidence type="ECO:0000313" key="1">
    <source>
        <dbReference type="EMBL" id="RQH50262.1"/>
    </source>
</evidence>
<dbReference type="RefSeq" id="WP_124154384.1">
    <property type="nucleotide sequence ID" value="NZ_CAWOLW010000146.1"/>
</dbReference>
<proteinExistence type="predicted"/>
<gene>
    <name evidence="1" type="ORF">D5R40_06440</name>
</gene>
<name>A0A3N6PZU0_9CYAN</name>
<organism evidence="1 2">
    <name type="scientific">Okeania hirsuta</name>
    <dbReference type="NCBI Taxonomy" id="1458930"/>
    <lineage>
        <taxon>Bacteria</taxon>
        <taxon>Bacillati</taxon>
        <taxon>Cyanobacteriota</taxon>
        <taxon>Cyanophyceae</taxon>
        <taxon>Oscillatoriophycideae</taxon>
        <taxon>Oscillatoriales</taxon>
        <taxon>Microcoleaceae</taxon>
        <taxon>Okeania</taxon>
    </lineage>
</organism>
<dbReference type="EMBL" id="RCBY01000023">
    <property type="protein sequence ID" value="RQH50262.1"/>
    <property type="molecule type" value="Genomic_DNA"/>
</dbReference>
<dbReference type="AlphaFoldDB" id="A0A3N6PZU0"/>
<accession>A0A3N6PZU0</accession>
<keyword evidence="2" id="KW-1185">Reference proteome</keyword>
<dbReference type="Proteomes" id="UP000269154">
    <property type="component" value="Unassembled WGS sequence"/>
</dbReference>